<dbReference type="Gene3D" id="3.60.21.70">
    <property type="entry name" value="PhoD-like phosphatase"/>
    <property type="match status" value="1"/>
</dbReference>
<dbReference type="SUPFAM" id="SSF56300">
    <property type="entry name" value="Metallo-dependent phosphatases"/>
    <property type="match status" value="1"/>
</dbReference>
<name>A0ABX0GPA2_9ACTN</name>
<comment type="caution">
    <text evidence="3">The sequence shown here is derived from an EMBL/GenBank/DDBJ whole genome shotgun (WGS) entry which is preliminary data.</text>
</comment>
<dbReference type="InterPro" id="IPR056702">
    <property type="entry name" value="DUF7800"/>
</dbReference>
<dbReference type="Pfam" id="PF25077">
    <property type="entry name" value="DUF7800"/>
    <property type="match status" value="1"/>
</dbReference>
<dbReference type="InterPro" id="IPR029052">
    <property type="entry name" value="Metallo-depent_PP-like"/>
</dbReference>
<feature type="domain" description="DUF7800" evidence="2">
    <location>
        <begin position="13"/>
        <end position="95"/>
    </location>
</feature>
<dbReference type="PANTHER" id="PTHR37031">
    <property type="entry name" value="METALLOPHOSPHATASE BINDING DOMAIN PROTEIN"/>
    <property type="match status" value="1"/>
</dbReference>
<feature type="domain" description="PhoD-like phosphatase metallophosphatase" evidence="1">
    <location>
        <begin position="147"/>
        <end position="469"/>
    </location>
</feature>
<dbReference type="CDD" id="cd07389">
    <property type="entry name" value="MPP_PhoD"/>
    <property type="match status" value="1"/>
</dbReference>
<evidence type="ECO:0000313" key="3">
    <source>
        <dbReference type="EMBL" id="NHC12280.1"/>
    </source>
</evidence>
<proteinExistence type="predicted"/>
<evidence type="ECO:0000313" key="4">
    <source>
        <dbReference type="Proteomes" id="UP000800981"/>
    </source>
</evidence>
<sequence>MDPASTPLAEPEPRLRVGPLLRWADDTRATVWVETDRPGTVSVLDAEAETWSVHGHHFAVVVVEGLAPDSETAYDVRLDGRVVWPLPGDRRPAPVIRTTGPRTQEAFSLSFGSCRALAPYDERGFHGHGADALVALAEGVLAGRTSLPDLLVLLGDQVYADEPDAEMVERLRQRPGVAPDVADEINSFDEYTWLYEKTWSHPSLRWLLSTVPSAMILDDHDLRDDWNTSEAWRRHMTAKPWWRDRVVGAFGSYWVYQHLGNLSPDELAASPVLRAIREAPTEAEREQVLDAMAWRSDEDPGAHRWSHVRQMGGTRLVMIDSRCSRSLSSGRRGMVDDNEWQWLQQHLTGDVDHLLVGTSLPWLLTPSVHELEGWNEATAGGAWGKAFSRLAEKIRWAVDLEHWAAFRSSFDSLTQALGDVASGRRGKAPASVLVLSGDVHLSYAARARIAGASADASPVWQLVMSPFRNPLSRSIRAANRVLMTPPARAAVTWLARRAGVPAPGARWGLDHGPWFDNGVSTLTVRGRDVRLRTELAELAAGDVQVLRTVLDESLTAPGR</sequence>
<evidence type="ECO:0000259" key="2">
    <source>
        <dbReference type="Pfam" id="PF25077"/>
    </source>
</evidence>
<organism evidence="3 4">
    <name type="scientific">Motilibacter deserti</name>
    <dbReference type="NCBI Taxonomy" id="2714956"/>
    <lineage>
        <taxon>Bacteria</taxon>
        <taxon>Bacillati</taxon>
        <taxon>Actinomycetota</taxon>
        <taxon>Actinomycetes</taxon>
        <taxon>Motilibacterales</taxon>
        <taxon>Motilibacteraceae</taxon>
        <taxon>Motilibacter</taxon>
    </lineage>
</organism>
<reference evidence="3 4" key="1">
    <citation type="submission" date="2020-03" db="EMBL/GenBank/DDBJ databases">
        <title>Two novel Motilibacter sp.</title>
        <authorList>
            <person name="Liu S."/>
        </authorList>
    </citation>
    <scope>NUCLEOTIDE SEQUENCE [LARGE SCALE GENOMIC DNA]</scope>
    <source>
        <strain evidence="3 4">E257</strain>
    </source>
</reference>
<dbReference type="InterPro" id="IPR018946">
    <property type="entry name" value="PhoD-like_MPP"/>
</dbReference>
<accession>A0ABX0GPA2</accession>
<dbReference type="InterPro" id="IPR038607">
    <property type="entry name" value="PhoD-like_sf"/>
</dbReference>
<dbReference type="EMBL" id="JAANNP010000001">
    <property type="protein sequence ID" value="NHC12280.1"/>
    <property type="molecule type" value="Genomic_DNA"/>
</dbReference>
<keyword evidence="4" id="KW-1185">Reference proteome</keyword>
<protein>
    <submittedName>
        <fullName evidence="3">Alkaline phosphatase family protein</fullName>
    </submittedName>
</protein>
<dbReference type="RefSeq" id="WP_166276380.1">
    <property type="nucleotide sequence ID" value="NZ_JAANNP010000001.1"/>
</dbReference>
<gene>
    <name evidence="3" type="ORF">G9H71_00600</name>
</gene>
<evidence type="ECO:0000259" key="1">
    <source>
        <dbReference type="Pfam" id="PF09423"/>
    </source>
</evidence>
<dbReference type="Pfam" id="PF09423">
    <property type="entry name" value="PhoD"/>
    <property type="match status" value="1"/>
</dbReference>
<dbReference type="PANTHER" id="PTHR37031:SF2">
    <property type="entry name" value="PHOD-LIKE PHOSPHATASE METALLOPHOSPHATASE DOMAIN-CONTAINING PROTEIN"/>
    <property type="match status" value="1"/>
</dbReference>
<dbReference type="Proteomes" id="UP000800981">
    <property type="component" value="Unassembled WGS sequence"/>
</dbReference>